<reference evidence="8 9" key="1">
    <citation type="submission" date="2018-08" db="EMBL/GenBank/DDBJ databases">
        <authorList>
            <person name="Khan S.A."/>
            <person name="Jeon C.O."/>
            <person name="Chun B.H."/>
            <person name="Jeong S.E."/>
        </authorList>
    </citation>
    <scope>NUCLEOTIDE SEQUENCE [LARGE SCALE GENOMIC DNA]</scope>
    <source>
        <strain evidence="8 9">S-16</strain>
    </source>
</reference>
<evidence type="ECO:0000313" key="9">
    <source>
        <dbReference type="Proteomes" id="UP000267464"/>
    </source>
</evidence>
<accession>A0A3N7HHQ8</accession>
<feature type="domain" description="EamA" evidence="7">
    <location>
        <begin position="153"/>
        <end position="289"/>
    </location>
</feature>
<dbReference type="OrthoDB" id="2352272at2"/>
<dbReference type="EMBL" id="QUSW01000010">
    <property type="protein sequence ID" value="RQP21584.1"/>
    <property type="molecule type" value="Genomic_DNA"/>
</dbReference>
<name>A0A3N7HHQ8_9BURK</name>
<reference evidence="8 9" key="2">
    <citation type="submission" date="2018-12" db="EMBL/GenBank/DDBJ databases">
        <title>Rhizobacter gummiphilus sp. nov., a rubber-degrading bacterium isolated from the soil of a botanical garden in Japan.</title>
        <authorList>
            <person name="Shunsuke S.S."/>
        </authorList>
    </citation>
    <scope>NUCLEOTIDE SEQUENCE [LARGE SCALE GENOMIC DNA]</scope>
    <source>
        <strain evidence="8 9">S-16</strain>
    </source>
</reference>
<dbReference type="InterPro" id="IPR050638">
    <property type="entry name" value="AA-Vitamin_Transporters"/>
</dbReference>
<comment type="subcellular location">
    <subcellularLocation>
        <location evidence="1">Membrane</location>
        <topology evidence="1">Multi-pass membrane protein</topology>
    </subcellularLocation>
</comment>
<keyword evidence="5 6" id="KW-0472">Membrane</keyword>
<dbReference type="Proteomes" id="UP000267464">
    <property type="component" value="Unassembled WGS sequence"/>
</dbReference>
<dbReference type="PANTHER" id="PTHR32322">
    <property type="entry name" value="INNER MEMBRANE TRANSPORTER"/>
    <property type="match status" value="1"/>
</dbReference>
<dbReference type="InterPro" id="IPR000620">
    <property type="entry name" value="EamA_dom"/>
</dbReference>
<feature type="transmembrane region" description="Helical" evidence="6">
    <location>
        <begin position="215"/>
        <end position="236"/>
    </location>
</feature>
<evidence type="ECO:0000256" key="2">
    <source>
        <dbReference type="ARBA" id="ARBA00007362"/>
    </source>
</evidence>
<dbReference type="InterPro" id="IPR037185">
    <property type="entry name" value="EmrE-like"/>
</dbReference>
<dbReference type="SUPFAM" id="SSF103481">
    <property type="entry name" value="Multidrug resistance efflux transporter EmrE"/>
    <property type="match status" value="2"/>
</dbReference>
<feature type="transmembrane region" description="Helical" evidence="6">
    <location>
        <begin position="122"/>
        <end position="139"/>
    </location>
</feature>
<dbReference type="RefSeq" id="WP_124543526.1">
    <property type="nucleotide sequence ID" value="NZ_QUSW01000010.1"/>
</dbReference>
<protein>
    <submittedName>
        <fullName evidence="8">DMT family transporter</fullName>
    </submittedName>
</protein>
<proteinExistence type="inferred from homology"/>
<evidence type="ECO:0000313" key="8">
    <source>
        <dbReference type="EMBL" id="RQP21584.1"/>
    </source>
</evidence>
<feature type="transmembrane region" description="Helical" evidence="6">
    <location>
        <begin position="272"/>
        <end position="289"/>
    </location>
</feature>
<feature type="transmembrane region" description="Helical" evidence="6">
    <location>
        <begin position="35"/>
        <end position="54"/>
    </location>
</feature>
<keyword evidence="9" id="KW-1185">Reference proteome</keyword>
<sequence length="293" mass="30619">MAGLRSWHLFAICVLVWGTTWHAITYQIGHTTPEVGVALRFGLAGLCVLAMCLVRGERLGFALVDHGRLALQGVFMYGVSYICVYQAERHLPSGLVAVGYSASPLLIGLGAQLLFGMRVTGRFVAGGVLGLVGVALMFWPEFGKAAEGTSTALGAVFTVGSVLLSAIGSLTASRNRTSGLPFWPALGWGMVYGALAAAVIALAQGQSFALPSAPSWWISLLYLALAGSVLTFACYLTLQDRIGPGPSGTIGVMTPLLALVVSMLFEAFRPDLLTFAGAALAVAGNALMLRRPA</sequence>
<feature type="transmembrane region" description="Helical" evidence="6">
    <location>
        <begin position="93"/>
        <end position="115"/>
    </location>
</feature>
<comment type="similarity">
    <text evidence="2">Belongs to the EamA transporter family.</text>
</comment>
<evidence type="ECO:0000256" key="6">
    <source>
        <dbReference type="SAM" id="Phobius"/>
    </source>
</evidence>
<keyword evidence="4 6" id="KW-1133">Transmembrane helix</keyword>
<feature type="transmembrane region" description="Helical" evidence="6">
    <location>
        <begin position="151"/>
        <end position="170"/>
    </location>
</feature>
<evidence type="ECO:0000256" key="5">
    <source>
        <dbReference type="ARBA" id="ARBA00023136"/>
    </source>
</evidence>
<feature type="transmembrane region" description="Helical" evidence="6">
    <location>
        <begin position="248"/>
        <end position="266"/>
    </location>
</feature>
<comment type="caution">
    <text evidence="8">The sequence shown here is derived from an EMBL/GenBank/DDBJ whole genome shotgun (WGS) entry which is preliminary data.</text>
</comment>
<feature type="domain" description="EamA" evidence="7">
    <location>
        <begin position="9"/>
        <end position="138"/>
    </location>
</feature>
<keyword evidence="3 6" id="KW-0812">Transmembrane</keyword>
<evidence type="ECO:0000259" key="7">
    <source>
        <dbReference type="Pfam" id="PF00892"/>
    </source>
</evidence>
<dbReference type="Pfam" id="PF00892">
    <property type="entry name" value="EamA"/>
    <property type="match status" value="2"/>
</dbReference>
<evidence type="ECO:0000256" key="3">
    <source>
        <dbReference type="ARBA" id="ARBA00022692"/>
    </source>
</evidence>
<organism evidence="8 9">
    <name type="scientific">Piscinibacter terrae</name>
    <dbReference type="NCBI Taxonomy" id="2496871"/>
    <lineage>
        <taxon>Bacteria</taxon>
        <taxon>Pseudomonadati</taxon>
        <taxon>Pseudomonadota</taxon>
        <taxon>Betaproteobacteria</taxon>
        <taxon>Burkholderiales</taxon>
        <taxon>Sphaerotilaceae</taxon>
        <taxon>Piscinibacter</taxon>
    </lineage>
</organism>
<dbReference type="GO" id="GO:0016020">
    <property type="term" value="C:membrane"/>
    <property type="evidence" value="ECO:0007669"/>
    <property type="project" value="UniProtKB-SubCell"/>
</dbReference>
<gene>
    <name evidence="8" type="ORF">DZC73_27130</name>
</gene>
<dbReference type="PANTHER" id="PTHR32322:SF2">
    <property type="entry name" value="EAMA DOMAIN-CONTAINING PROTEIN"/>
    <property type="match status" value="1"/>
</dbReference>
<dbReference type="AlphaFoldDB" id="A0A3N7HHQ8"/>
<feature type="transmembrane region" description="Helical" evidence="6">
    <location>
        <begin position="7"/>
        <end position="29"/>
    </location>
</feature>
<evidence type="ECO:0000256" key="4">
    <source>
        <dbReference type="ARBA" id="ARBA00022989"/>
    </source>
</evidence>
<evidence type="ECO:0000256" key="1">
    <source>
        <dbReference type="ARBA" id="ARBA00004141"/>
    </source>
</evidence>
<feature type="transmembrane region" description="Helical" evidence="6">
    <location>
        <begin position="66"/>
        <end position="87"/>
    </location>
</feature>
<feature type="transmembrane region" description="Helical" evidence="6">
    <location>
        <begin position="182"/>
        <end position="203"/>
    </location>
</feature>